<protein>
    <submittedName>
        <fullName evidence="1">Uncharacterized protein</fullName>
    </submittedName>
</protein>
<evidence type="ECO:0000313" key="2">
    <source>
        <dbReference type="Proteomes" id="UP001500191"/>
    </source>
</evidence>
<proteinExistence type="predicted"/>
<accession>A0ABP3LVR4</accession>
<keyword evidence="2" id="KW-1185">Reference proteome</keyword>
<dbReference type="EMBL" id="BAAADB010000011">
    <property type="protein sequence ID" value="GAA0506776.1"/>
    <property type="molecule type" value="Genomic_DNA"/>
</dbReference>
<name>A0ABP3LVR4_9DEIO</name>
<organism evidence="1 2">
    <name type="scientific">Deinococcus depolymerans</name>
    <dbReference type="NCBI Taxonomy" id="392408"/>
    <lineage>
        <taxon>Bacteria</taxon>
        <taxon>Thermotogati</taxon>
        <taxon>Deinococcota</taxon>
        <taxon>Deinococci</taxon>
        <taxon>Deinococcales</taxon>
        <taxon>Deinococcaceae</taxon>
        <taxon>Deinococcus</taxon>
    </lineage>
</organism>
<comment type="caution">
    <text evidence="1">The sequence shown here is derived from an EMBL/GenBank/DDBJ whole genome shotgun (WGS) entry which is preliminary data.</text>
</comment>
<sequence length="62" mass="6867">MTRKRPIRIPTETLLDAARSAADRLAHLSRDPQVRRDAARVAQAVGSLLTSIRQAGKPPPRR</sequence>
<dbReference type="RefSeq" id="WP_343757269.1">
    <property type="nucleotide sequence ID" value="NZ_BAAADB010000011.1"/>
</dbReference>
<dbReference type="Proteomes" id="UP001500191">
    <property type="component" value="Unassembled WGS sequence"/>
</dbReference>
<gene>
    <name evidence="1" type="ORF">GCM10008937_13250</name>
</gene>
<evidence type="ECO:0000313" key="1">
    <source>
        <dbReference type="EMBL" id="GAA0506776.1"/>
    </source>
</evidence>
<reference evidence="2" key="1">
    <citation type="journal article" date="2019" name="Int. J. Syst. Evol. Microbiol.">
        <title>The Global Catalogue of Microorganisms (GCM) 10K type strain sequencing project: providing services to taxonomists for standard genome sequencing and annotation.</title>
        <authorList>
            <consortium name="The Broad Institute Genomics Platform"/>
            <consortium name="The Broad Institute Genome Sequencing Center for Infectious Disease"/>
            <person name="Wu L."/>
            <person name="Ma J."/>
        </authorList>
    </citation>
    <scope>NUCLEOTIDE SEQUENCE [LARGE SCALE GENOMIC DNA]</scope>
    <source>
        <strain evidence="2">JCM 14368</strain>
    </source>
</reference>